<organism evidence="3 4">
    <name type="scientific">Recurvomyces mirabilis</name>
    <dbReference type="NCBI Taxonomy" id="574656"/>
    <lineage>
        <taxon>Eukaryota</taxon>
        <taxon>Fungi</taxon>
        <taxon>Dikarya</taxon>
        <taxon>Ascomycota</taxon>
        <taxon>Pezizomycotina</taxon>
        <taxon>Dothideomycetes</taxon>
        <taxon>Dothideomycetidae</taxon>
        <taxon>Mycosphaerellales</taxon>
        <taxon>Teratosphaeriaceae</taxon>
        <taxon>Recurvomyces</taxon>
    </lineage>
</organism>
<feature type="region of interest" description="Disordered" evidence="1">
    <location>
        <begin position="212"/>
        <end position="238"/>
    </location>
</feature>
<feature type="compositionally biased region" description="Polar residues" evidence="1">
    <location>
        <begin position="174"/>
        <end position="185"/>
    </location>
</feature>
<feature type="compositionally biased region" description="Low complexity" evidence="1">
    <location>
        <begin position="223"/>
        <end position="238"/>
    </location>
</feature>
<evidence type="ECO:0000313" key="4">
    <source>
        <dbReference type="Proteomes" id="UP001274830"/>
    </source>
</evidence>
<dbReference type="AlphaFoldDB" id="A0AAE1C5I6"/>
<gene>
    <name evidence="3" type="ORF">LTR78_001278</name>
</gene>
<name>A0AAE1C5I6_9PEZI</name>
<evidence type="ECO:0000256" key="2">
    <source>
        <dbReference type="SAM" id="SignalP"/>
    </source>
</evidence>
<feature type="chain" id="PRO_5041898050" evidence="2">
    <location>
        <begin position="20"/>
        <end position="270"/>
    </location>
</feature>
<comment type="caution">
    <text evidence="3">The sequence shown here is derived from an EMBL/GenBank/DDBJ whole genome shotgun (WGS) entry which is preliminary data.</text>
</comment>
<accession>A0AAE1C5I6</accession>
<feature type="region of interest" description="Disordered" evidence="1">
    <location>
        <begin position="121"/>
        <end position="193"/>
    </location>
</feature>
<feature type="signal peptide" evidence="2">
    <location>
        <begin position="1"/>
        <end position="19"/>
    </location>
</feature>
<keyword evidence="2" id="KW-0732">Signal</keyword>
<sequence length="270" mass="26151">MFHPLLLPATLTLLTLVHAQLTSDPLAGVTITASHGGAGSGLTNSTISIPLNHTYTNALLDEVSYLYLTSAQGVDLNSITCQPYRDANGTMAAGPSFKAGQPAFLSTNTVQVGSIICVGDGTTTSSSTPTNTPNTSTSSGAPATTPTLSTTTTTSIPSSASNPQSNPATGPGNAATSTFVTTTMLPNGHSGGSTAALSTITSIVGAPAISGPSTASGSGGSAGTSSPSSTAPASAGLQSASGASEGLAALSEEGAWFGLAIAGLGVAMMV</sequence>
<evidence type="ECO:0000313" key="3">
    <source>
        <dbReference type="EMBL" id="KAK3678825.1"/>
    </source>
</evidence>
<feature type="compositionally biased region" description="Low complexity" evidence="1">
    <location>
        <begin position="122"/>
        <end position="168"/>
    </location>
</feature>
<protein>
    <submittedName>
        <fullName evidence="3">Uncharacterized protein</fullName>
    </submittedName>
</protein>
<dbReference type="Proteomes" id="UP001274830">
    <property type="component" value="Unassembled WGS sequence"/>
</dbReference>
<evidence type="ECO:0000256" key="1">
    <source>
        <dbReference type="SAM" id="MobiDB-lite"/>
    </source>
</evidence>
<reference evidence="3" key="1">
    <citation type="submission" date="2023-07" db="EMBL/GenBank/DDBJ databases">
        <title>Black Yeasts Isolated from many extreme environments.</title>
        <authorList>
            <person name="Coleine C."/>
            <person name="Stajich J.E."/>
            <person name="Selbmann L."/>
        </authorList>
    </citation>
    <scope>NUCLEOTIDE SEQUENCE</scope>
    <source>
        <strain evidence="3">CCFEE 5485</strain>
    </source>
</reference>
<keyword evidence="4" id="KW-1185">Reference proteome</keyword>
<proteinExistence type="predicted"/>
<dbReference type="EMBL" id="JAUTXT010000003">
    <property type="protein sequence ID" value="KAK3678825.1"/>
    <property type="molecule type" value="Genomic_DNA"/>
</dbReference>